<feature type="compositionally biased region" description="Acidic residues" evidence="1">
    <location>
        <begin position="139"/>
        <end position="156"/>
    </location>
</feature>
<dbReference type="InterPro" id="IPR034754">
    <property type="entry name" value="GEMIN8"/>
</dbReference>
<accession>A0A8C1HQM3</accession>
<dbReference type="PANTHER" id="PTHR16238:SF7">
    <property type="entry name" value="GEM-ASSOCIATED PROTEIN 8"/>
    <property type="match status" value="1"/>
</dbReference>
<reference evidence="2" key="1">
    <citation type="submission" date="2025-08" db="UniProtKB">
        <authorList>
            <consortium name="Ensembl"/>
        </authorList>
    </citation>
    <scope>IDENTIFICATION</scope>
</reference>
<feature type="region of interest" description="Disordered" evidence="1">
    <location>
        <begin position="125"/>
        <end position="156"/>
    </location>
</feature>
<keyword evidence="3" id="KW-1185">Reference proteome</keyword>
<dbReference type="Pfam" id="PF15348">
    <property type="entry name" value="GEMIN8"/>
    <property type="match status" value="1"/>
</dbReference>
<evidence type="ECO:0000256" key="1">
    <source>
        <dbReference type="SAM" id="MobiDB-lite"/>
    </source>
</evidence>
<dbReference type="PANTHER" id="PTHR16238">
    <property type="entry name" value="GEM-ASSOCIATED PROTEIN 8"/>
    <property type="match status" value="1"/>
</dbReference>
<proteinExistence type="predicted"/>
<feature type="compositionally biased region" description="Basic and acidic residues" evidence="1">
    <location>
        <begin position="125"/>
        <end position="138"/>
    </location>
</feature>
<evidence type="ECO:0000313" key="2">
    <source>
        <dbReference type="Ensembl" id="ENSCCRP00000067956.2"/>
    </source>
</evidence>
<dbReference type="GeneTree" id="ENSGT00390000013608"/>
<protein>
    <submittedName>
        <fullName evidence="2">Gem (nuclear organelle) associated protein 8</fullName>
    </submittedName>
</protein>
<dbReference type="Ensembl" id="ENSCCRT00000073640.2">
    <property type="protein sequence ID" value="ENSCCRP00000067956.2"/>
    <property type="gene ID" value="ENSCCRG00000039757.2"/>
</dbReference>
<reference evidence="2" key="2">
    <citation type="submission" date="2025-09" db="UniProtKB">
        <authorList>
            <consortium name="Ensembl"/>
        </authorList>
    </citation>
    <scope>IDENTIFICATION</scope>
</reference>
<dbReference type="GO" id="GO:0032797">
    <property type="term" value="C:SMN complex"/>
    <property type="evidence" value="ECO:0007669"/>
    <property type="project" value="InterPro"/>
</dbReference>
<dbReference type="AlphaFoldDB" id="A0A8C1HQM3"/>
<dbReference type="Proteomes" id="UP001108240">
    <property type="component" value="Unplaced"/>
</dbReference>
<organism evidence="2 3">
    <name type="scientific">Cyprinus carpio carpio</name>
    <dbReference type="NCBI Taxonomy" id="630221"/>
    <lineage>
        <taxon>Eukaryota</taxon>
        <taxon>Metazoa</taxon>
        <taxon>Chordata</taxon>
        <taxon>Craniata</taxon>
        <taxon>Vertebrata</taxon>
        <taxon>Euteleostomi</taxon>
        <taxon>Actinopterygii</taxon>
        <taxon>Neopterygii</taxon>
        <taxon>Teleostei</taxon>
        <taxon>Ostariophysi</taxon>
        <taxon>Cypriniformes</taxon>
        <taxon>Cyprinidae</taxon>
        <taxon>Cyprininae</taxon>
        <taxon>Cyprinus</taxon>
    </lineage>
</organism>
<dbReference type="GO" id="GO:0000387">
    <property type="term" value="P:spliceosomal snRNP assembly"/>
    <property type="evidence" value="ECO:0007669"/>
    <property type="project" value="InterPro"/>
</dbReference>
<evidence type="ECO:0000313" key="3">
    <source>
        <dbReference type="Proteomes" id="UP001108240"/>
    </source>
</evidence>
<dbReference type="OMA" id="QYFAHTE"/>
<name>A0A8C1HQM3_CYPCA</name>
<sequence>MTYAACKCALSRACSLRIEKRPISMVVTCSTSNAEASHPAQKHCFAFGCKSSADKQASQGDGEVWYAHPVYARYWQHYQQAMSWHQRHKRAYRKALEVGYSQALYAAVQRYSDWHADESWRNVHRDRTTHREEERENEAIDSDSEMEEDSSDESQIECDVSNMDISEELRQYFAQTERHKQELKKQQQMEAEQHDLYVLADQDLHRVSWRSSLPPSERPGERRTAEMKKLYGKDAAKIQGMEAAMQLTFDRNCDKKQPKYWPVIPLNL</sequence>